<keyword evidence="1" id="KW-0472">Membrane</keyword>
<evidence type="ECO:0008006" key="4">
    <source>
        <dbReference type="Google" id="ProtNLM"/>
    </source>
</evidence>
<dbReference type="AlphaFoldDB" id="A0A1R1C311"/>
<sequence length="248" mass="28023">MKSRFNTVRLRYIYIGGASALLSAALLFVVYHVLRFAHNHVLPDAAWITRMMNWGINHIGLRPLFIFIGGALFAIFFWIRSQKIAEDLSQLTRGSAELAKGRIPHRIDVLSGGELRLIADNLNGIAFLMNKEGLNASDPEDGWAETGKVSTENNRSGLIERMEENLENDPSQVTSTRSMLPIKLTLYGIQSSLDEIIQGRCRDEVEVQHWVKLAYEQTMLLGHAMEITDRNEPVRGDSSERVRRDAEC</sequence>
<keyword evidence="1" id="KW-1133">Transmembrane helix</keyword>
<dbReference type="CDD" id="cd06225">
    <property type="entry name" value="HAMP"/>
    <property type="match status" value="1"/>
</dbReference>
<dbReference type="OrthoDB" id="2663974at2"/>
<protein>
    <recommendedName>
        <fullName evidence="4">HAMP domain-containing protein</fullName>
    </recommendedName>
</protein>
<reference evidence="2 3" key="1">
    <citation type="submission" date="2016-11" db="EMBL/GenBank/DDBJ databases">
        <title>Paenibacillus species isolates.</title>
        <authorList>
            <person name="Beno S.M."/>
        </authorList>
    </citation>
    <scope>NUCLEOTIDE SEQUENCE [LARGE SCALE GENOMIC DNA]</scope>
    <source>
        <strain evidence="2 3">FSL H8-0246</strain>
    </source>
</reference>
<proteinExistence type="predicted"/>
<dbReference type="Proteomes" id="UP000187134">
    <property type="component" value="Unassembled WGS sequence"/>
</dbReference>
<organism evidence="2 3">
    <name type="scientific">Paenibacillus amylolyticus</name>
    <dbReference type="NCBI Taxonomy" id="1451"/>
    <lineage>
        <taxon>Bacteria</taxon>
        <taxon>Bacillati</taxon>
        <taxon>Bacillota</taxon>
        <taxon>Bacilli</taxon>
        <taxon>Bacillales</taxon>
        <taxon>Paenibacillaceae</taxon>
        <taxon>Paenibacillus</taxon>
    </lineage>
</organism>
<evidence type="ECO:0000313" key="3">
    <source>
        <dbReference type="Proteomes" id="UP000187134"/>
    </source>
</evidence>
<evidence type="ECO:0000256" key="1">
    <source>
        <dbReference type="SAM" id="Phobius"/>
    </source>
</evidence>
<dbReference type="EMBL" id="MRTJ01000001">
    <property type="protein sequence ID" value="OMF16522.1"/>
    <property type="molecule type" value="Genomic_DNA"/>
</dbReference>
<evidence type="ECO:0000313" key="2">
    <source>
        <dbReference type="EMBL" id="OMF16522.1"/>
    </source>
</evidence>
<feature type="transmembrane region" description="Helical" evidence="1">
    <location>
        <begin position="59"/>
        <end position="79"/>
    </location>
</feature>
<feature type="transmembrane region" description="Helical" evidence="1">
    <location>
        <begin position="12"/>
        <end position="34"/>
    </location>
</feature>
<name>A0A1R1C311_PAEAM</name>
<accession>A0A1R1C311</accession>
<dbReference type="RefSeq" id="WP_076330050.1">
    <property type="nucleotide sequence ID" value="NZ_MRTJ01000001.1"/>
</dbReference>
<keyword evidence="1" id="KW-0812">Transmembrane</keyword>
<gene>
    <name evidence="2" type="ORF">BK131_00510</name>
</gene>
<comment type="caution">
    <text evidence="2">The sequence shown here is derived from an EMBL/GenBank/DDBJ whole genome shotgun (WGS) entry which is preliminary data.</text>
</comment>